<accession>A0AAV4LBN1</accession>
<protein>
    <recommendedName>
        <fullName evidence="4">DUF2642 domain-containing protein</fullName>
    </recommendedName>
</protein>
<feature type="compositionally biased region" description="Low complexity" evidence="1">
    <location>
        <begin position="339"/>
        <end position="352"/>
    </location>
</feature>
<dbReference type="Proteomes" id="UP001057291">
    <property type="component" value="Unassembled WGS sequence"/>
</dbReference>
<dbReference type="RefSeq" id="WP_282198424.1">
    <property type="nucleotide sequence ID" value="NZ_BOQE01000001.1"/>
</dbReference>
<name>A0AAV4LBN1_9BACL</name>
<dbReference type="EMBL" id="BOQE01000001">
    <property type="protein sequence ID" value="GIM45200.1"/>
    <property type="molecule type" value="Genomic_DNA"/>
</dbReference>
<evidence type="ECO:0000313" key="3">
    <source>
        <dbReference type="Proteomes" id="UP001057291"/>
    </source>
</evidence>
<feature type="compositionally biased region" description="Basic residues" evidence="1">
    <location>
        <begin position="360"/>
        <end position="370"/>
    </location>
</feature>
<feature type="region of interest" description="Disordered" evidence="1">
    <location>
        <begin position="141"/>
        <end position="226"/>
    </location>
</feature>
<feature type="compositionally biased region" description="Polar residues" evidence="1">
    <location>
        <begin position="141"/>
        <end position="184"/>
    </location>
</feature>
<evidence type="ECO:0000313" key="2">
    <source>
        <dbReference type="EMBL" id="GIM45200.1"/>
    </source>
</evidence>
<feature type="compositionally biased region" description="Polar residues" evidence="1">
    <location>
        <begin position="204"/>
        <end position="213"/>
    </location>
</feature>
<sequence length="386" mass="43725">MQTLLESLIGTHVRFDQTGDVGLAGRLINIQEDYATIYTDTGQLIHYPFSQIKSVTANITDVPETLPLSHMTFPDTFADLLASLRKRMVKIENGEGAREGVLSYATTEHVCIVLNMKEMIYYQLEQIKNVSPVLAIKQSIKNEQNESSSPTQVKQEPVQSSDGMQQQPPVQQTSAVLANTLRLNTKTEKDKRQTIQSVRGVRSKSLQKTSQKVPTEPVRKEENSVNPPIHEDVFTHVQEPILQKTPDMISKETSAETNGDIRAEREEHQNFIKAQEMIVEQKDTVNDTNRVYQKTFTEKGNRTKPIMMLKHLKHRETSATFPVRSPEDSHQTFNPIRSEIPSAENSSSSFPSHFLQQLNRSKRKSKKRSKALFYSSQPTIFKASGS</sequence>
<evidence type="ECO:0008006" key="4">
    <source>
        <dbReference type="Google" id="ProtNLM"/>
    </source>
</evidence>
<feature type="compositionally biased region" description="Basic and acidic residues" evidence="1">
    <location>
        <begin position="217"/>
        <end position="226"/>
    </location>
</feature>
<proteinExistence type="predicted"/>
<comment type="caution">
    <text evidence="2">The sequence shown here is derived from an EMBL/GenBank/DDBJ whole genome shotgun (WGS) entry which is preliminary data.</text>
</comment>
<keyword evidence="3" id="KW-1185">Reference proteome</keyword>
<feature type="region of interest" description="Disordered" evidence="1">
    <location>
        <begin position="339"/>
        <end position="371"/>
    </location>
</feature>
<evidence type="ECO:0000256" key="1">
    <source>
        <dbReference type="SAM" id="MobiDB-lite"/>
    </source>
</evidence>
<gene>
    <name evidence="2" type="ORF">DNHGIG_07490</name>
</gene>
<reference evidence="2" key="1">
    <citation type="journal article" date="2023" name="Int. J. Syst. Evol. Microbiol.">
        <title>Collibacillus ludicampi gen. nov., sp. nov., a new soil bacterium of the family Alicyclobacillaceae.</title>
        <authorList>
            <person name="Jojima T."/>
            <person name="Ioku Y."/>
            <person name="Fukuta Y."/>
            <person name="Shirasaka N."/>
            <person name="Matsumura Y."/>
            <person name="Mori M."/>
        </authorList>
    </citation>
    <scope>NUCLEOTIDE SEQUENCE</scope>
    <source>
        <strain evidence="2">TP075</strain>
    </source>
</reference>
<dbReference type="AlphaFoldDB" id="A0AAV4LBN1"/>
<organism evidence="2 3">
    <name type="scientific">Collibacillus ludicampi</name>
    <dbReference type="NCBI Taxonomy" id="2771369"/>
    <lineage>
        <taxon>Bacteria</taxon>
        <taxon>Bacillati</taxon>
        <taxon>Bacillota</taxon>
        <taxon>Bacilli</taxon>
        <taxon>Bacillales</taxon>
        <taxon>Alicyclobacillaceae</taxon>
        <taxon>Collibacillus</taxon>
    </lineage>
</organism>